<dbReference type="PROSITE" id="PS00723">
    <property type="entry name" value="POLYPRENYL_SYNTHASE_1"/>
    <property type="match status" value="1"/>
</dbReference>
<dbReference type="Proteomes" id="UP000253303">
    <property type="component" value="Unassembled WGS sequence"/>
</dbReference>
<dbReference type="EMBL" id="QMEY01000031">
    <property type="protein sequence ID" value="RBQ14570.1"/>
    <property type="molecule type" value="Genomic_DNA"/>
</dbReference>
<dbReference type="InterPro" id="IPR000092">
    <property type="entry name" value="Polyprenyl_synt"/>
</dbReference>
<keyword evidence="5" id="KW-1185">Reference proteome</keyword>
<comment type="similarity">
    <text evidence="3">Belongs to the FPP/GGPP synthase family.</text>
</comment>
<dbReference type="InterPro" id="IPR008949">
    <property type="entry name" value="Isoprenoid_synthase_dom_sf"/>
</dbReference>
<dbReference type="GO" id="GO:0004659">
    <property type="term" value="F:prenyltransferase activity"/>
    <property type="evidence" value="ECO:0007669"/>
    <property type="project" value="InterPro"/>
</dbReference>
<dbReference type="SUPFAM" id="SSF48576">
    <property type="entry name" value="Terpenoid synthases"/>
    <property type="match status" value="1"/>
</dbReference>
<dbReference type="GO" id="GO:0008299">
    <property type="term" value="P:isoprenoid biosynthetic process"/>
    <property type="evidence" value="ECO:0007669"/>
    <property type="project" value="InterPro"/>
</dbReference>
<dbReference type="InterPro" id="IPR033749">
    <property type="entry name" value="Polyprenyl_synt_CS"/>
</dbReference>
<accession>A0A366LLM6</accession>
<dbReference type="Gene3D" id="1.10.600.10">
    <property type="entry name" value="Farnesyl Diphosphate Synthase"/>
    <property type="match status" value="1"/>
</dbReference>
<organism evidence="4 5">
    <name type="scientific">Spongiactinospora rosea</name>
    <dbReference type="NCBI Taxonomy" id="2248750"/>
    <lineage>
        <taxon>Bacteria</taxon>
        <taxon>Bacillati</taxon>
        <taxon>Actinomycetota</taxon>
        <taxon>Actinomycetes</taxon>
        <taxon>Streptosporangiales</taxon>
        <taxon>Streptosporangiaceae</taxon>
        <taxon>Spongiactinospora</taxon>
    </lineage>
</organism>
<dbReference type="PROSITE" id="PS00444">
    <property type="entry name" value="POLYPRENYL_SYNTHASE_2"/>
    <property type="match status" value="1"/>
</dbReference>
<dbReference type="RefSeq" id="WP_113986006.1">
    <property type="nucleotide sequence ID" value="NZ_QMEY01000031.1"/>
</dbReference>
<evidence type="ECO:0000256" key="3">
    <source>
        <dbReference type="RuleBase" id="RU004466"/>
    </source>
</evidence>
<proteinExistence type="inferred from homology"/>
<gene>
    <name evidence="4" type="ORF">DP939_39735</name>
</gene>
<dbReference type="OrthoDB" id="4497239at2"/>
<dbReference type="PANTHER" id="PTHR12001:SF86">
    <property type="entry name" value="GERANYLGERANYL DIPHOSPHATE SYNTHASE"/>
    <property type="match status" value="1"/>
</dbReference>
<protein>
    <submittedName>
        <fullName evidence="4">Polyprenyl synthetase family protein</fullName>
    </submittedName>
</protein>
<keyword evidence="2" id="KW-0460">Magnesium</keyword>
<evidence type="ECO:0000313" key="4">
    <source>
        <dbReference type="EMBL" id="RBQ14570.1"/>
    </source>
</evidence>
<comment type="caution">
    <text evidence="4">The sequence shown here is derived from an EMBL/GenBank/DDBJ whole genome shotgun (WGS) entry which is preliminary data.</text>
</comment>
<dbReference type="Pfam" id="PF00348">
    <property type="entry name" value="polyprenyl_synt"/>
    <property type="match status" value="1"/>
</dbReference>
<dbReference type="PANTHER" id="PTHR12001">
    <property type="entry name" value="GERANYLGERANYL PYROPHOSPHATE SYNTHASE"/>
    <property type="match status" value="1"/>
</dbReference>
<dbReference type="AlphaFoldDB" id="A0A366LLM6"/>
<dbReference type="GO" id="GO:0046872">
    <property type="term" value="F:metal ion binding"/>
    <property type="evidence" value="ECO:0007669"/>
    <property type="project" value="UniProtKB-KW"/>
</dbReference>
<reference evidence="4 5" key="1">
    <citation type="submission" date="2018-06" db="EMBL/GenBank/DDBJ databases">
        <title>Sphaerisporangium craniellae sp. nov., isolated from a marine sponge in the South China Sea.</title>
        <authorList>
            <person name="Li L."/>
        </authorList>
    </citation>
    <scope>NUCLEOTIDE SEQUENCE [LARGE SCALE GENOMIC DNA]</scope>
    <source>
        <strain evidence="4 5">LHW63015</strain>
    </source>
</reference>
<keyword evidence="3" id="KW-0808">Transferase</keyword>
<sequence>MALDASPAFPRSIARTQALVRPALHEAVRTLHPWQAEIASYAFGWAGDEGGRTGSGGKGLRPALVVLCAQGVGVPAATAVPAAVAVELVHAFSLIHDDIIDGDERRRHRETVWKVYGVGPALLAGDGLLALAMRTLAMAPGSERATRHLSAALMEIVHGQTDDVLFEERAWTGGEAVSVEEYAGMAGGKSGALFACAAALGAVLGGVRPAVVDRLTEMGRHLGIALQIVDDLLGLWGEQEVMGKPVLSDLRRRKKTLPVVAALAAPGAPARRLAGLLDDAPREGGQEALRAAARLIEEAGGRGLAERQADERVEAALRIADEVLERSVAADLRAYAAYLVRRDR</sequence>
<dbReference type="SFLD" id="SFLDS00005">
    <property type="entry name" value="Isoprenoid_Synthase_Type_I"/>
    <property type="match status" value="1"/>
</dbReference>
<evidence type="ECO:0000313" key="5">
    <source>
        <dbReference type="Proteomes" id="UP000253303"/>
    </source>
</evidence>
<name>A0A366LLM6_9ACTN</name>
<keyword evidence="1" id="KW-0479">Metal-binding</keyword>
<evidence type="ECO:0000256" key="1">
    <source>
        <dbReference type="ARBA" id="ARBA00022723"/>
    </source>
</evidence>
<evidence type="ECO:0000256" key="2">
    <source>
        <dbReference type="ARBA" id="ARBA00022842"/>
    </source>
</evidence>